<dbReference type="InterPro" id="IPR012902">
    <property type="entry name" value="N_methyl_site"/>
</dbReference>
<protein>
    <recommendedName>
        <fullName evidence="4">Prepilin-type N-terminal cleavage/methylation domain-containing protein</fullName>
    </recommendedName>
</protein>
<keyword evidence="1" id="KW-0472">Membrane</keyword>
<dbReference type="InterPro" id="IPR045584">
    <property type="entry name" value="Pilin-like"/>
</dbReference>
<dbReference type="SUPFAM" id="SSF54523">
    <property type="entry name" value="Pili subunits"/>
    <property type="match status" value="1"/>
</dbReference>
<accession>A0A0M6WL62</accession>
<sequence>MKKIMELLQNMKAKNEKKDNKGFSLVELIIVIAIMAILVGIVGTQVIPYISKSKVAKDQQVLNSISTAAVTAYSENGATADMTIDVFGAVPAADIEKQIQADIQSISNFKDLGTFKKALTSDAGSKVKAVKVEFNASTHKAVTKVEYDGDDPTYKIKDVEATL</sequence>
<keyword evidence="3" id="KW-1185">Reference proteome</keyword>
<evidence type="ECO:0008006" key="4">
    <source>
        <dbReference type="Google" id="ProtNLM"/>
    </source>
</evidence>
<gene>
    <name evidence="2" type="ORF">M72_04631</name>
</gene>
<dbReference type="Gene3D" id="3.30.700.10">
    <property type="entry name" value="Glycoprotein, Type 4 Pilin"/>
    <property type="match status" value="1"/>
</dbReference>
<dbReference type="Pfam" id="PF07963">
    <property type="entry name" value="N_methyl"/>
    <property type="match status" value="1"/>
</dbReference>
<keyword evidence="1" id="KW-0812">Transmembrane</keyword>
<dbReference type="PROSITE" id="PS00409">
    <property type="entry name" value="PROKAR_NTER_METHYL"/>
    <property type="match status" value="1"/>
</dbReference>
<reference evidence="3" key="1">
    <citation type="submission" date="2015-05" db="EMBL/GenBank/DDBJ databases">
        <authorList>
            <consortium name="Pathogen Informatics"/>
        </authorList>
    </citation>
    <scope>NUCLEOTIDE SEQUENCE [LARGE SCALE GENOMIC DNA]</scope>
    <source>
        <strain evidence="3">M72</strain>
    </source>
</reference>
<feature type="transmembrane region" description="Helical" evidence="1">
    <location>
        <begin position="21"/>
        <end position="43"/>
    </location>
</feature>
<dbReference type="NCBIfam" id="TIGR02532">
    <property type="entry name" value="IV_pilin_GFxxxE"/>
    <property type="match status" value="1"/>
</dbReference>
<organism evidence="2 3">
    <name type="scientific">Roseburia faecis</name>
    <dbReference type="NCBI Taxonomy" id="301302"/>
    <lineage>
        <taxon>Bacteria</taxon>
        <taxon>Bacillati</taxon>
        <taxon>Bacillota</taxon>
        <taxon>Clostridia</taxon>
        <taxon>Lachnospirales</taxon>
        <taxon>Lachnospiraceae</taxon>
        <taxon>Roseburia</taxon>
    </lineage>
</organism>
<name>A0A0M6WL62_9FIRM</name>
<evidence type="ECO:0000313" key="3">
    <source>
        <dbReference type="Proteomes" id="UP000049979"/>
    </source>
</evidence>
<evidence type="ECO:0000313" key="2">
    <source>
        <dbReference type="EMBL" id="CRL37703.1"/>
    </source>
</evidence>
<proteinExistence type="predicted"/>
<dbReference type="Proteomes" id="UP000049979">
    <property type="component" value="Unassembled WGS sequence"/>
</dbReference>
<dbReference type="EMBL" id="CVRR01000019">
    <property type="protein sequence ID" value="CRL37703.1"/>
    <property type="molecule type" value="Genomic_DNA"/>
</dbReference>
<dbReference type="AlphaFoldDB" id="A0A0M6WL62"/>
<dbReference type="RefSeq" id="WP_055067745.1">
    <property type="nucleotide sequence ID" value="NZ_CP173697.1"/>
</dbReference>
<keyword evidence="1" id="KW-1133">Transmembrane helix</keyword>
<evidence type="ECO:0000256" key="1">
    <source>
        <dbReference type="SAM" id="Phobius"/>
    </source>
</evidence>